<accession>A0ACC9D2S0</accession>
<keyword evidence="1" id="KW-0540">Nuclease</keyword>
<reference evidence="1 2" key="1">
    <citation type="journal article" date="2017" name="Front. Microbiol.">
        <title>New Insights into the Diversity of the Genus Faecalibacterium.</title>
        <authorList>
            <person name="Benevides L."/>
            <person name="Burman S."/>
            <person name="Martin R."/>
            <person name="Robert V."/>
            <person name="Thomas M."/>
            <person name="Miquel S."/>
            <person name="Chain F."/>
            <person name="Sokol H."/>
            <person name="Bermudez-Humaran L.G."/>
            <person name="Morrison M."/>
            <person name="Langella P."/>
            <person name="Azevedo V.A."/>
            <person name="Chatel J.M."/>
            <person name="Soares S."/>
        </authorList>
    </citation>
    <scope>NUCLEOTIDE SEQUENCE [LARGE SCALE GENOMIC DNA]</scope>
    <source>
        <strain evidence="2">CNCM I-4541</strain>
    </source>
</reference>
<keyword evidence="2" id="KW-1185">Reference proteome</keyword>
<keyword evidence="1" id="KW-0378">Hydrolase</keyword>
<proteinExistence type="predicted"/>
<organism evidence="1 2">
    <name type="scientific">Faecalibacterium langellae</name>
    <dbReference type="NCBI Taxonomy" id="3435293"/>
    <lineage>
        <taxon>Bacteria</taxon>
        <taxon>Bacillati</taxon>
        <taxon>Bacillota</taxon>
        <taxon>Clostridia</taxon>
        <taxon>Eubacteriales</taxon>
        <taxon>Oscillospiraceae</taxon>
        <taxon>Faecalibacterium</taxon>
    </lineage>
</organism>
<keyword evidence="1" id="KW-0255">Endonuclease</keyword>
<gene>
    <name evidence="1" type="ORF">CGS49_02085</name>
</gene>
<evidence type="ECO:0000313" key="1">
    <source>
        <dbReference type="EMBL" id="PDX62204.1"/>
    </source>
</evidence>
<protein>
    <submittedName>
        <fullName evidence="1">Endonuclease</fullName>
    </submittedName>
</protein>
<comment type="caution">
    <text evidence="1">The sequence shown here is derived from an EMBL/GenBank/DDBJ whole genome shotgun (WGS) entry which is preliminary data.</text>
</comment>
<name>A0ACC9D2S0_9FIRM</name>
<dbReference type="Proteomes" id="UP000220959">
    <property type="component" value="Unassembled WGS sequence"/>
</dbReference>
<dbReference type="EMBL" id="NMTR01000004">
    <property type="protein sequence ID" value="PDX62204.1"/>
    <property type="molecule type" value="Genomic_DNA"/>
</dbReference>
<evidence type="ECO:0000313" key="2">
    <source>
        <dbReference type="Proteomes" id="UP000220959"/>
    </source>
</evidence>
<sequence length="1237" mass="134788">MSGPKWTPAQRAAIDDRGGSLLVSAAAGSGKTAVLTERAVRLITDPEHPVDADRLLIVTFTNAAAAELRARIGQALLRRSQAESGNTALRRQRMLLQRAPICTIDAFCLDLLHKHFQALDIPPDFAPADPGSVEVLRAAALSETLENAYRDPDFCAFADLYGKGRTDKPAGDTILHVYDFLRSLPDYDRRLDEYLAPWQQENGFDATCWHDLLLAEAARCAKAARELLTAALADCRADFALAQVQAEEKGKTAAAKAKAVAGVNDKFAEPLFRLENAAALLGEVERLAQAGEWTPLYDRLTPYVLGMEEAPGLKGMKKRLTGEHKAAVKTRAEEAASLFGQITELISCSEDEAEADRKAALPRLRALFDAVRDFDARFAAKKKERKLLEFSDFEHFALRLLRGPDGTPTELCRSIRQNYAAVMVDEYQDTNALQDAIYRCLASPAGDNLFLVGDLKQSIYRFRQADPSIFRAKLNSWPELPDGTARPRPAEGTPGADALLALDANFRSAPQVVAGINFIFEQLMTPQLGDTAYGDGQRLVCGAPSEYTGSVEAQFLPDDTAETDAAWIAGRIEELVKNGEPVRDGAGTRPVQYEDCCILLAARGDFLAYEEALTARGIPVYADARENLMTAPHIRPLISLLRVIDNPAQDIYLAAAMLGPMFGFTDDDLVRLRAYSEQAQKQQETAAPGAKHTRMSLYGAVLQVVQSEDETPFTQKVKMFYDRLTELRRMARSAPAEQLMEEIFVSTGYLAALGAMENGARRREDARRFAAFCAASGANGISALVRAIDAAAQAGSTGQDTVPGGSRPGCVTIMTIHRSKGLQFPVVFVGDTARRFNAADTRQPVLLHREYGAGLRLRPEQGEGAYKTAAYTALSNMHAQEMRSEQMRLLYVALTRAQDKLILTVPLGISKSTNPLAKAAAFLAAGAGETLHQQANSFADWLRAALLVHPFGGPLRRQAGDLELPFVFSESEINITVQEALPEPETPETPEEAPEEAAPADPALVEALRAGFAWRYPAAQLAEVPAKVSVTSIVHKAEQTTLERPAFLSKDGLTAAEMGTALHAFLEHADFAALAAARAAGVLDEAIAAERQRQVGAQLVAPEIAEKLDAGRIRRFVESEAFAKICAADRVLREMDFITALPASAVMTAQGAPAQQAAAVHSEQVLVQGIADLVLEFADHLELLDYKTDRRKTEEDFLHAYRAQLNLYALAIDKRFAPKKVTYKGIYSLELGKLIEA</sequence>